<sequence length="479" mass="55492">MNGMCLKLFLVSGMTLLSSVLTAQSLDQAKKLYNEGKFEEAKPAFEKLVERTPGNSSYNQWYGVCLYETGEKEKAEKYLRVAAKRNVQEAFRYLGELCYDTYRFEESEEMFQEYIDLLAKKKQDTLPWEQRLEQVKNALRMMEKTEDVEIIDSLVVDKEAFLTAYKLSEESGSLMLFSDFFQLSDASESTVYMNQKQDKIFYAQKTPEHQFCLFTQSKLMDKWGDKKMLPMTINSANNENYPFVMSDGVTIYYASTGNGTLGGYDLFVTRYNISSDSYLVPEQLGMPFNSPSNDYMMVIDESKELGWFVSDRFQPEGKVCVYLFIPNPDRKRLLTDDLELKRSRAAIYSIKDSWKASANYKELIDLAHKEIRSGVSEVKKDFEFVIVDQVVYFSLDDFQSPEARSYYEKASALNRQIVEESEKLLSLRKSYVEGDKATKERLSGSILTLEKQLENMINEPLVLEKKARNAEVNFLRNKR</sequence>
<reference evidence="3" key="1">
    <citation type="submission" date="2017-02" db="EMBL/GenBank/DDBJ databases">
        <authorList>
            <person name="Varghese N."/>
            <person name="Submissions S."/>
        </authorList>
    </citation>
    <scope>NUCLEOTIDE SEQUENCE [LARGE SCALE GENOMIC DNA]</scope>
    <source>
        <strain evidence="3">DSM 24967</strain>
    </source>
</reference>
<keyword evidence="1" id="KW-0732">Signal</keyword>
<keyword evidence="3" id="KW-1185">Reference proteome</keyword>
<accession>A0A1T5DAZ4</accession>
<organism evidence="2 3">
    <name type="scientific">Parabacteroides chartae</name>
    <dbReference type="NCBI Taxonomy" id="1037355"/>
    <lineage>
        <taxon>Bacteria</taxon>
        <taxon>Pseudomonadati</taxon>
        <taxon>Bacteroidota</taxon>
        <taxon>Bacteroidia</taxon>
        <taxon>Bacteroidales</taxon>
        <taxon>Tannerellaceae</taxon>
        <taxon>Parabacteroides</taxon>
    </lineage>
</organism>
<dbReference type="InterPro" id="IPR011990">
    <property type="entry name" value="TPR-like_helical_dom_sf"/>
</dbReference>
<proteinExistence type="predicted"/>
<dbReference type="Proteomes" id="UP000190852">
    <property type="component" value="Unassembled WGS sequence"/>
</dbReference>
<feature type="chain" id="PRO_5013205158" evidence="1">
    <location>
        <begin position="24"/>
        <end position="479"/>
    </location>
</feature>
<dbReference type="SUPFAM" id="SSF48452">
    <property type="entry name" value="TPR-like"/>
    <property type="match status" value="1"/>
</dbReference>
<evidence type="ECO:0000256" key="1">
    <source>
        <dbReference type="SAM" id="SignalP"/>
    </source>
</evidence>
<evidence type="ECO:0000313" key="3">
    <source>
        <dbReference type="Proteomes" id="UP000190852"/>
    </source>
</evidence>
<dbReference type="Pfam" id="PF07676">
    <property type="entry name" value="PD40"/>
    <property type="match status" value="1"/>
</dbReference>
<dbReference type="EMBL" id="FUYQ01000017">
    <property type="protein sequence ID" value="SKB68650.1"/>
    <property type="molecule type" value="Genomic_DNA"/>
</dbReference>
<dbReference type="InterPro" id="IPR011659">
    <property type="entry name" value="WD40"/>
</dbReference>
<gene>
    <name evidence="2" type="ORF">SAMN05660349_02356</name>
</gene>
<dbReference type="Gene3D" id="1.25.40.10">
    <property type="entry name" value="Tetratricopeptide repeat domain"/>
    <property type="match status" value="1"/>
</dbReference>
<protein>
    <submittedName>
        <fullName evidence="2">Tetratricopeptide repeat-containing protein</fullName>
    </submittedName>
</protein>
<evidence type="ECO:0000313" key="2">
    <source>
        <dbReference type="EMBL" id="SKB68650.1"/>
    </source>
</evidence>
<dbReference type="AlphaFoldDB" id="A0A1T5DAZ4"/>
<feature type="signal peptide" evidence="1">
    <location>
        <begin position="1"/>
        <end position="23"/>
    </location>
</feature>
<name>A0A1T5DAZ4_9BACT</name>
<dbReference type="RefSeq" id="WP_079683816.1">
    <property type="nucleotide sequence ID" value="NZ_FUYQ01000017.1"/>
</dbReference>
<dbReference type="Pfam" id="PF13432">
    <property type="entry name" value="TPR_16"/>
    <property type="match status" value="1"/>
</dbReference>